<reference evidence="2 3" key="1">
    <citation type="submission" date="2023-07" db="EMBL/GenBank/DDBJ databases">
        <title>Genomic Encyclopedia of Type Strains, Phase IV (KMG-IV): sequencing the most valuable type-strain genomes for metagenomic binning, comparative biology and taxonomic classification.</title>
        <authorList>
            <person name="Goeker M."/>
        </authorList>
    </citation>
    <scope>NUCLEOTIDE SEQUENCE [LARGE SCALE GENOMIC DNA]</scope>
    <source>
        <strain evidence="2 3">DSM 27594</strain>
    </source>
</reference>
<dbReference type="PANTHER" id="PTHR41324:SF1">
    <property type="entry name" value="DUF2232 DOMAIN-CONTAINING PROTEIN"/>
    <property type="match status" value="1"/>
</dbReference>
<keyword evidence="1" id="KW-1133">Transmembrane helix</keyword>
<protein>
    <submittedName>
        <fullName evidence="2">Uncharacterized protein YybS (DUF2232 family)</fullName>
    </submittedName>
</protein>
<proteinExistence type="predicted"/>
<feature type="transmembrane region" description="Helical" evidence="1">
    <location>
        <begin position="98"/>
        <end position="123"/>
    </location>
</feature>
<evidence type="ECO:0000256" key="1">
    <source>
        <dbReference type="SAM" id="Phobius"/>
    </source>
</evidence>
<feature type="transmembrane region" description="Helical" evidence="1">
    <location>
        <begin position="217"/>
        <end position="236"/>
    </location>
</feature>
<dbReference type="PANTHER" id="PTHR41324">
    <property type="entry name" value="MEMBRANE PROTEIN-RELATED"/>
    <property type="match status" value="1"/>
</dbReference>
<dbReference type="Pfam" id="PF09991">
    <property type="entry name" value="DUF2232"/>
    <property type="match status" value="1"/>
</dbReference>
<keyword evidence="1" id="KW-0812">Transmembrane</keyword>
<accession>A0ABT9XZK6</accession>
<evidence type="ECO:0000313" key="2">
    <source>
        <dbReference type="EMBL" id="MDQ0201006.1"/>
    </source>
</evidence>
<name>A0ABT9XZK6_9BACI</name>
<dbReference type="EMBL" id="JAUSTW010000007">
    <property type="protein sequence ID" value="MDQ0201006.1"/>
    <property type="molecule type" value="Genomic_DNA"/>
</dbReference>
<sequence>MKNIRKLTEGAILLAVFSVLLLITFYIPVIGMVINLFLPVPFMLFAAKNDWKSTAVFVIASLLLSFLVGSILSLPITIPYGLTGAVMGMLIQKRKNSITIFISGSLVFLANFIVIYIVSIYFFHVDMIQQMIDLVRSSMNMSADMVKKMGQPGDYKKMLDQMNSGLNLVKTLIPTLFVITSFFAVMIIQVVSFPILKRFGVKYENLKAFRDISLPRSLLWYYLFTMAASLLVHPQVGTYWHSALLNLTYILFFLMVIQGFSLLFFFFHQRGMAKSASIPIAIISFVIPFLLYIVGILGIMDLGFDLRKRFVKKE</sequence>
<keyword evidence="1" id="KW-0472">Membrane</keyword>
<evidence type="ECO:0000313" key="3">
    <source>
        <dbReference type="Proteomes" id="UP001224122"/>
    </source>
</evidence>
<organism evidence="2 3">
    <name type="scientific">Neobacillus ginsengisoli</name>
    <dbReference type="NCBI Taxonomy" id="904295"/>
    <lineage>
        <taxon>Bacteria</taxon>
        <taxon>Bacillati</taxon>
        <taxon>Bacillota</taxon>
        <taxon>Bacilli</taxon>
        <taxon>Bacillales</taxon>
        <taxon>Bacillaceae</taxon>
        <taxon>Neobacillus</taxon>
    </lineage>
</organism>
<gene>
    <name evidence="2" type="ORF">J2S10_004208</name>
</gene>
<feature type="transmembrane region" description="Helical" evidence="1">
    <location>
        <begin position="12"/>
        <end position="34"/>
    </location>
</feature>
<feature type="transmembrane region" description="Helical" evidence="1">
    <location>
        <begin position="54"/>
        <end position="78"/>
    </location>
</feature>
<dbReference type="InterPro" id="IPR018710">
    <property type="entry name" value="DUF2232"/>
</dbReference>
<feature type="transmembrane region" description="Helical" evidence="1">
    <location>
        <begin position="172"/>
        <end position="196"/>
    </location>
</feature>
<feature type="transmembrane region" description="Helical" evidence="1">
    <location>
        <begin position="248"/>
        <end position="267"/>
    </location>
</feature>
<comment type="caution">
    <text evidence="2">The sequence shown here is derived from an EMBL/GenBank/DDBJ whole genome shotgun (WGS) entry which is preliminary data.</text>
</comment>
<dbReference type="RefSeq" id="WP_307411764.1">
    <property type="nucleotide sequence ID" value="NZ_JAUSTW010000007.1"/>
</dbReference>
<feature type="transmembrane region" description="Helical" evidence="1">
    <location>
        <begin position="279"/>
        <end position="300"/>
    </location>
</feature>
<keyword evidence="3" id="KW-1185">Reference proteome</keyword>
<dbReference type="Proteomes" id="UP001224122">
    <property type="component" value="Unassembled WGS sequence"/>
</dbReference>